<reference evidence="7" key="3">
    <citation type="journal article" date="2020" name="Cell Host Microbe">
        <title>Functional and Genomic Variation between Human-Derived Isolates of Lachnospiraceae Reveals Inter- and Intra-Species Diversity.</title>
        <authorList>
            <person name="Sorbara M.T."/>
            <person name="Littmann E.R."/>
            <person name="Fontana E."/>
            <person name="Moody T.U."/>
            <person name="Kohout C.E."/>
            <person name="Gjonbalaj M."/>
            <person name="Eaton V."/>
            <person name="Seok R."/>
            <person name="Leiner I.M."/>
            <person name="Pamer E.G."/>
        </authorList>
    </citation>
    <scope>NUCLEOTIDE SEQUENCE</scope>
    <source>
        <strain evidence="7">MSK.10.16</strain>
    </source>
</reference>
<name>A0A173UH66_9FIRM</name>
<dbReference type="EMBL" id="CYXO01000013">
    <property type="protein sequence ID" value="CUN14393.1"/>
    <property type="molecule type" value="Genomic_DNA"/>
</dbReference>
<dbReference type="OrthoDB" id="9797770at2"/>
<dbReference type="Proteomes" id="UP000449249">
    <property type="component" value="Unassembled WGS sequence"/>
</dbReference>
<dbReference type="eggNOG" id="ENOG5034B4K">
    <property type="taxonomic scope" value="Bacteria"/>
</dbReference>
<sequence>MRVERFKMEREGLVTEGQEVEISERSAVTGQYTYLVEPSIAMSGIYRTRQRIKSRKGKIQKIEQTDRGFYLLVEIDE</sequence>
<evidence type="ECO:0000313" key="3">
    <source>
        <dbReference type="EMBL" id="CUO35709.1"/>
    </source>
</evidence>
<gene>
    <name evidence="3" type="ORF">ERS852408_01998</name>
    <name evidence="2" type="ORF">ERS852423_00199</name>
    <name evidence="1" type="ORF">ERS852573_02129</name>
    <name evidence="7" type="ORF">G4332_08345</name>
    <name evidence="6" type="ORF">GT528_08985</name>
    <name evidence="5" type="ORF">GT565_11905</name>
    <name evidence="4" type="ORF">GT576_11525</name>
</gene>
<dbReference type="Proteomes" id="UP000095597">
    <property type="component" value="Unassembled WGS sequence"/>
</dbReference>
<reference evidence="8 9" key="1">
    <citation type="submission" date="2015-09" db="EMBL/GenBank/DDBJ databases">
        <authorList>
            <consortium name="Pathogen Informatics"/>
        </authorList>
    </citation>
    <scope>NUCLEOTIDE SEQUENCE [LARGE SCALE GENOMIC DNA]</scope>
    <source>
        <strain evidence="3 8">2789STDY5608851</strain>
        <strain evidence="2 9">2789STDY5608866</strain>
        <strain evidence="1 10">2789STDY5834961</strain>
    </source>
</reference>
<dbReference type="RefSeq" id="WP_022415359.1">
    <property type="nucleotide sequence ID" value="NZ_CABIWY010000001.1"/>
</dbReference>
<dbReference type="EMBL" id="JAAIOD010000009">
    <property type="protein sequence ID" value="NSE58123.1"/>
    <property type="molecule type" value="Genomic_DNA"/>
</dbReference>
<dbReference type="Proteomes" id="UP000446719">
    <property type="component" value="Unassembled WGS sequence"/>
</dbReference>
<dbReference type="Proteomes" id="UP000095439">
    <property type="component" value="Unassembled WGS sequence"/>
</dbReference>
<evidence type="ECO:0000313" key="11">
    <source>
        <dbReference type="Proteomes" id="UP000446719"/>
    </source>
</evidence>
<evidence type="ECO:0000313" key="6">
    <source>
        <dbReference type="EMBL" id="MZK41833.1"/>
    </source>
</evidence>
<dbReference type="EMBL" id="CYYY01000001">
    <property type="protein sequence ID" value="CUN37203.1"/>
    <property type="molecule type" value="Genomic_DNA"/>
</dbReference>
<evidence type="ECO:0000313" key="8">
    <source>
        <dbReference type="Proteomes" id="UP000095380"/>
    </source>
</evidence>
<dbReference type="Proteomes" id="UP000472916">
    <property type="component" value="Unassembled WGS sequence"/>
</dbReference>
<accession>A0A173UH66</accession>
<evidence type="ECO:0000313" key="9">
    <source>
        <dbReference type="Proteomes" id="UP000095439"/>
    </source>
</evidence>
<evidence type="ECO:0000313" key="7">
    <source>
        <dbReference type="EMBL" id="NSE58123.1"/>
    </source>
</evidence>
<dbReference type="Proteomes" id="UP000724058">
    <property type="component" value="Unassembled WGS sequence"/>
</dbReference>
<dbReference type="AlphaFoldDB" id="A0A173UH66"/>
<organism evidence="1 10">
    <name type="scientific">Dorea longicatena</name>
    <dbReference type="NCBI Taxonomy" id="88431"/>
    <lineage>
        <taxon>Bacteria</taxon>
        <taxon>Bacillati</taxon>
        <taxon>Bacillota</taxon>
        <taxon>Clostridia</taxon>
        <taxon>Lachnospirales</taxon>
        <taxon>Lachnospiraceae</taxon>
        <taxon>Dorea</taxon>
    </lineage>
</organism>
<evidence type="ECO:0000313" key="13">
    <source>
        <dbReference type="Proteomes" id="UP000472916"/>
    </source>
</evidence>
<evidence type="ECO:0000313" key="12">
    <source>
        <dbReference type="Proteomes" id="UP000449249"/>
    </source>
</evidence>
<evidence type="ECO:0000313" key="2">
    <source>
        <dbReference type="EMBL" id="CUN37203.1"/>
    </source>
</evidence>
<reference evidence="11 12" key="2">
    <citation type="journal article" date="2019" name="Nat. Med.">
        <title>A library of human gut bacterial isolates paired with longitudinal multiomics data enables mechanistic microbiome research.</title>
        <authorList>
            <person name="Poyet M."/>
            <person name="Groussin M."/>
            <person name="Gibbons S.M."/>
            <person name="Avila-Pacheco J."/>
            <person name="Jiang X."/>
            <person name="Kearney S.M."/>
            <person name="Perrotta A.R."/>
            <person name="Berdy B."/>
            <person name="Zhao S."/>
            <person name="Lieberman T.D."/>
            <person name="Swanson P.K."/>
            <person name="Smith M."/>
            <person name="Roesemann S."/>
            <person name="Alexander J.E."/>
            <person name="Rich S.A."/>
            <person name="Livny J."/>
            <person name="Vlamakis H."/>
            <person name="Clish C."/>
            <person name="Bullock K."/>
            <person name="Deik A."/>
            <person name="Scott J."/>
            <person name="Pierce K.A."/>
            <person name="Xavier R.J."/>
            <person name="Alm E.J."/>
        </authorList>
    </citation>
    <scope>NUCLEOTIDE SEQUENCE [LARGE SCALE GENOMIC DNA]</scope>
    <source>
        <strain evidence="4 12">BIOML-A1</strain>
        <strain evidence="6 13">BIOML-A6</strain>
        <strain evidence="5 11">BIOML-A7</strain>
    </source>
</reference>
<dbReference type="GeneID" id="93137242"/>
<dbReference type="Proteomes" id="UP000095380">
    <property type="component" value="Unassembled WGS sequence"/>
</dbReference>
<dbReference type="EMBL" id="CYYM01000011">
    <property type="protein sequence ID" value="CUO35709.1"/>
    <property type="molecule type" value="Genomic_DNA"/>
</dbReference>
<evidence type="ECO:0000313" key="1">
    <source>
        <dbReference type="EMBL" id="CUN14393.1"/>
    </source>
</evidence>
<evidence type="ECO:0000313" key="4">
    <source>
        <dbReference type="EMBL" id="MZK10950.1"/>
    </source>
</evidence>
<dbReference type="EMBL" id="WWSC01000009">
    <property type="protein sequence ID" value="MZK41833.1"/>
    <property type="molecule type" value="Genomic_DNA"/>
</dbReference>
<evidence type="ECO:0000313" key="10">
    <source>
        <dbReference type="Proteomes" id="UP000095597"/>
    </source>
</evidence>
<dbReference type="EMBL" id="WWSH01000009">
    <property type="protein sequence ID" value="MZK10950.1"/>
    <property type="molecule type" value="Genomic_DNA"/>
</dbReference>
<protein>
    <submittedName>
        <fullName evidence="1">Uncharacterized protein</fullName>
    </submittedName>
</protein>
<evidence type="ECO:0000313" key="5">
    <source>
        <dbReference type="EMBL" id="MZK18798.1"/>
    </source>
</evidence>
<dbReference type="EMBL" id="WWSB01000017">
    <property type="protein sequence ID" value="MZK18798.1"/>
    <property type="molecule type" value="Genomic_DNA"/>
</dbReference>
<reference evidence="7" key="4">
    <citation type="submission" date="2020-02" db="EMBL/GenBank/DDBJ databases">
        <authorList>
            <person name="Littmann E."/>
            <person name="Sorbara M."/>
        </authorList>
    </citation>
    <scope>NUCLEOTIDE SEQUENCE</scope>
    <source>
        <strain evidence="7">MSK.10.16</strain>
    </source>
</reference>
<proteinExistence type="predicted"/>